<gene>
    <name evidence="2" type="ORF">Ahy_A09g044625</name>
</gene>
<dbReference type="InterPro" id="IPR032675">
    <property type="entry name" value="LRR_dom_sf"/>
</dbReference>
<dbReference type="InterPro" id="IPR044974">
    <property type="entry name" value="Disease_R_plants"/>
</dbReference>
<organism evidence="2 3">
    <name type="scientific">Arachis hypogaea</name>
    <name type="common">Peanut</name>
    <dbReference type="NCBI Taxonomy" id="3818"/>
    <lineage>
        <taxon>Eukaryota</taxon>
        <taxon>Viridiplantae</taxon>
        <taxon>Streptophyta</taxon>
        <taxon>Embryophyta</taxon>
        <taxon>Tracheophyta</taxon>
        <taxon>Spermatophyta</taxon>
        <taxon>Magnoliopsida</taxon>
        <taxon>eudicotyledons</taxon>
        <taxon>Gunneridae</taxon>
        <taxon>Pentapetalae</taxon>
        <taxon>rosids</taxon>
        <taxon>fabids</taxon>
        <taxon>Fabales</taxon>
        <taxon>Fabaceae</taxon>
        <taxon>Papilionoideae</taxon>
        <taxon>50 kb inversion clade</taxon>
        <taxon>dalbergioids sensu lato</taxon>
        <taxon>Dalbergieae</taxon>
        <taxon>Pterocarpus clade</taxon>
        <taxon>Arachis</taxon>
    </lineage>
</organism>
<dbReference type="SUPFAM" id="SSF52200">
    <property type="entry name" value="Toll/Interleukin receptor TIR domain"/>
    <property type="match status" value="1"/>
</dbReference>
<comment type="caution">
    <text evidence="2">The sequence shown here is derived from an EMBL/GenBank/DDBJ whole genome shotgun (WGS) entry which is preliminary data.</text>
</comment>
<dbReference type="Pfam" id="PF01582">
    <property type="entry name" value="TIR"/>
    <property type="match status" value="1"/>
</dbReference>
<name>A0A445BKG3_ARAHY</name>
<proteinExistence type="predicted"/>
<dbReference type="Proteomes" id="UP000289738">
    <property type="component" value="Chromosome A09"/>
</dbReference>
<dbReference type="Pfam" id="PF00564">
    <property type="entry name" value="PB1"/>
    <property type="match status" value="1"/>
</dbReference>
<dbReference type="InterPro" id="IPR000270">
    <property type="entry name" value="PB1_dom"/>
</dbReference>
<keyword evidence="3" id="KW-1185">Reference proteome</keyword>
<dbReference type="Gene3D" id="3.40.50.10140">
    <property type="entry name" value="Toll/interleukin-1 receptor homology (TIR) domain"/>
    <property type="match status" value="1"/>
</dbReference>
<feature type="domain" description="TIR" evidence="1">
    <location>
        <begin position="603"/>
        <end position="673"/>
    </location>
</feature>
<dbReference type="EMBL" id="SDMP01000009">
    <property type="protein sequence ID" value="RYR39162.1"/>
    <property type="molecule type" value="Genomic_DNA"/>
</dbReference>
<reference evidence="2 3" key="1">
    <citation type="submission" date="2019-01" db="EMBL/GenBank/DDBJ databases">
        <title>Sequencing of cultivated peanut Arachis hypogaea provides insights into genome evolution and oil improvement.</title>
        <authorList>
            <person name="Chen X."/>
        </authorList>
    </citation>
    <scope>NUCLEOTIDE SEQUENCE [LARGE SCALE GENOMIC DNA]</scope>
    <source>
        <strain evidence="3">cv. Fuhuasheng</strain>
        <tissue evidence="2">Leaves</tissue>
    </source>
</reference>
<dbReference type="PANTHER" id="PTHR11017:SF479">
    <property type="entry name" value="DISEASE RESISTANCE PROTEIN (TIR-NBS-LRR CLASS) FAMILY"/>
    <property type="match status" value="1"/>
</dbReference>
<dbReference type="GO" id="GO:0007165">
    <property type="term" value="P:signal transduction"/>
    <property type="evidence" value="ECO:0007669"/>
    <property type="project" value="InterPro"/>
</dbReference>
<dbReference type="SUPFAM" id="SSF52047">
    <property type="entry name" value="RNI-like"/>
    <property type="match status" value="1"/>
</dbReference>
<protein>
    <recommendedName>
        <fullName evidence="1">TIR domain-containing protein</fullName>
    </recommendedName>
</protein>
<dbReference type="SUPFAM" id="SSF54277">
    <property type="entry name" value="CAD &amp; PB1 domains"/>
    <property type="match status" value="1"/>
</dbReference>
<dbReference type="Gene3D" id="3.80.10.10">
    <property type="entry name" value="Ribonuclease Inhibitor"/>
    <property type="match status" value="1"/>
</dbReference>
<dbReference type="SMART" id="SM00666">
    <property type="entry name" value="PB1"/>
    <property type="match status" value="1"/>
</dbReference>
<dbReference type="AlphaFoldDB" id="A0A445BKG3"/>
<dbReference type="PROSITE" id="PS50104">
    <property type="entry name" value="TIR"/>
    <property type="match status" value="1"/>
</dbReference>
<dbReference type="GO" id="GO:0006952">
    <property type="term" value="P:defense response"/>
    <property type="evidence" value="ECO:0007669"/>
    <property type="project" value="InterPro"/>
</dbReference>
<accession>A0A445BKG3</accession>
<dbReference type="InterPro" id="IPR000157">
    <property type="entry name" value="TIR_dom"/>
</dbReference>
<sequence>MRLFIFPGNGPDSASTQPFPAKLKSKVNGGAVFPLQITRVKFQDFPLVNNFNTSDWVLDLDPKLNADTFKKMHKLRFLQLYIPHESDGRLNKLQFPWDAYPLPSLPLNFCPKKLVTLRIWNSKLKRLWDGIQNLVNLEEVDLTDSQKLVELPDFSKADNLKSVHLSGCRNGSPVETLPVSIKHLTELKTLSLKGCKMLQHLPELPSSIRHLIALDCIMLQTVTFSSNIPRLQEEKHINISFHNCMKLDVANCIYWYLKDIRKLAYVCKSRRGGKGVVRRSDFFKVCYPDYRVPEWFMHRTKGTSITFEVSSPSSYGFSSLLCVVLPKYSLDYELDIKCRCYLEDGSNMHKYSFGILFLNHIPVEECSDHVYMAYNYGGIFDVIKLDRLNNKIVSSGQNLKVTFEFFVSSGDTGSKQDDNLLIKECGNYDVKFLYSYGGEIHHRRNDKKISYVGGHNKLHYVNRGIDFTAMLAELSAIFHAAGDIHFKYQLSGDDFDALISVTSDSGLNSLMLEYDNLYRDSPKTARMRLFIFLGNGPDSASTQPFPAKLKSKVNGGAVAPLQIMPVKFQDLPPVNNFNTSNRVLDSDPKVNRPVEDSGSSRLNSPIVFISFRGEDTRASFTSHIFKALSRKQIVTYTDDLLHEGDSITSLLLRAIEESCLLLVVFSENYASSK</sequence>
<evidence type="ECO:0000313" key="3">
    <source>
        <dbReference type="Proteomes" id="UP000289738"/>
    </source>
</evidence>
<dbReference type="InterPro" id="IPR035897">
    <property type="entry name" value="Toll_tir_struct_dom_sf"/>
</dbReference>
<dbReference type="PANTHER" id="PTHR11017">
    <property type="entry name" value="LEUCINE-RICH REPEAT-CONTAINING PROTEIN"/>
    <property type="match status" value="1"/>
</dbReference>
<evidence type="ECO:0000313" key="2">
    <source>
        <dbReference type="EMBL" id="RYR39162.1"/>
    </source>
</evidence>
<evidence type="ECO:0000259" key="1">
    <source>
        <dbReference type="PROSITE" id="PS50104"/>
    </source>
</evidence>